<reference evidence="2" key="1">
    <citation type="journal article" date="2021" name="IMA Fungus">
        <title>Genomic characterization of three marine fungi, including Emericellopsis atlantica sp. nov. with signatures of a generalist lifestyle and marine biomass degradation.</title>
        <authorList>
            <person name="Hagestad O.C."/>
            <person name="Hou L."/>
            <person name="Andersen J.H."/>
            <person name="Hansen E.H."/>
            <person name="Altermark B."/>
            <person name="Li C."/>
            <person name="Kuhnert E."/>
            <person name="Cox R.J."/>
            <person name="Crous P.W."/>
            <person name="Spatafora J.W."/>
            <person name="Lail K."/>
            <person name="Amirebrahimi M."/>
            <person name="Lipzen A."/>
            <person name="Pangilinan J."/>
            <person name="Andreopoulos W."/>
            <person name="Hayes R.D."/>
            <person name="Ng V."/>
            <person name="Grigoriev I.V."/>
            <person name="Jackson S.A."/>
            <person name="Sutton T.D.S."/>
            <person name="Dobson A.D.W."/>
            <person name="Rama T."/>
        </authorList>
    </citation>
    <scope>NUCLEOTIDE SEQUENCE</scope>
    <source>
        <strain evidence="2">TRa3180A</strain>
    </source>
</reference>
<feature type="region of interest" description="Disordered" evidence="1">
    <location>
        <begin position="284"/>
        <end position="305"/>
    </location>
</feature>
<dbReference type="Proteomes" id="UP000887226">
    <property type="component" value="Unassembled WGS sequence"/>
</dbReference>
<feature type="compositionally biased region" description="Basic residues" evidence="1">
    <location>
        <begin position="253"/>
        <end position="263"/>
    </location>
</feature>
<organism evidence="2 3">
    <name type="scientific">Calycina marina</name>
    <dbReference type="NCBI Taxonomy" id="1763456"/>
    <lineage>
        <taxon>Eukaryota</taxon>
        <taxon>Fungi</taxon>
        <taxon>Dikarya</taxon>
        <taxon>Ascomycota</taxon>
        <taxon>Pezizomycotina</taxon>
        <taxon>Leotiomycetes</taxon>
        <taxon>Helotiales</taxon>
        <taxon>Pezizellaceae</taxon>
        <taxon>Calycina</taxon>
    </lineage>
</organism>
<evidence type="ECO:0000313" key="3">
    <source>
        <dbReference type="Proteomes" id="UP000887226"/>
    </source>
</evidence>
<feature type="compositionally biased region" description="Polar residues" evidence="1">
    <location>
        <begin position="223"/>
        <end position="239"/>
    </location>
</feature>
<dbReference type="AlphaFoldDB" id="A0A9P8CJE7"/>
<dbReference type="EMBL" id="MU253737">
    <property type="protein sequence ID" value="KAG9249268.1"/>
    <property type="molecule type" value="Genomic_DNA"/>
</dbReference>
<comment type="caution">
    <text evidence="2">The sequence shown here is derived from an EMBL/GenBank/DDBJ whole genome shotgun (WGS) entry which is preliminary data.</text>
</comment>
<sequence>MGKMNLDPEPSSFVGQRVLSFSGTRSNIVNRSRFVQQLPATSLCQKLQSKSITHMIPSITASAFSVFSNTILERSIRVQQQSYFSYSTTWRQSGTMSYLPTITADDFSLAMETLSPCKTYASTMSSNTNDEWMSAEKGLSRTKTLEPSVTQNAAQSPEEDSGDDTVQDTTPAASKNPLGDDPNSSPIICFDISGEGTKVSGSCFTFATHSRNKASLTNMANNTTLPISGSENTLNSNQDMPIDGTSKRDASGKKKRHGKKKRNANSEIVVLAIWESEEADVDTSSAIPESEDPFIDPPVEDNSETIPTNLERINKILRDYGPKSSNSLSQKRSITEKASFIKGQPEKVWEGNRRIPAFMNQVAMVKFKDKYCAAEPSDIATSSEAQDLFNAVVTEPELERRRKVWALIEGVKEEVRTLEKQAAAAKKENKVLVIHDRSVGV</sequence>
<feature type="compositionally biased region" description="Polar residues" evidence="1">
    <location>
        <begin position="141"/>
        <end position="155"/>
    </location>
</feature>
<feature type="compositionally biased region" description="Acidic residues" evidence="1">
    <location>
        <begin position="289"/>
        <end position="303"/>
    </location>
</feature>
<protein>
    <submittedName>
        <fullName evidence="2">Uncharacterized protein</fullName>
    </submittedName>
</protein>
<keyword evidence="3" id="KW-1185">Reference proteome</keyword>
<gene>
    <name evidence="2" type="ORF">BJ878DRAFT_868</name>
</gene>
<accession>A0A9P8CJE7</accession>
<feature type="compositionally biased region" description="Acidic residues" evidence="1">
    <location>
        <begin position="157"/>
        <end position="166"/>
    </location>
</feature>
<proteinExistence type="predicted"/>
<feature type="region of interest" description="Disordered" evidence="1">
    <location>
        <begin position="124"/>
        <end position="189"/>
    </location>
</feature>
<evidence type="ECO:0000256" key="1">
    <source>
        <dbReference type="SAM" id="MobiDB-lite"/>
    </source>
</evidence>
<feature type="region of interest" description="Disordered" evidence="1">
    <location>
        <begin position="223"/>
        <end position="263"/>
    </location>
</feature>
<name>A0A9P8CJE7_9HELO</name>
<evidence type="ECO:0000313" key="2">
    <source>
        <dbReference type="EMBL" id="KAG9249268.1"/>
    </source>
</evidence>